<gene>
    <name evidence="13" type="ORF">AQ490_17690</name>
</gene>
<dbReference type="Proteomes" id="UP000050867">
    <property type="component" value="Unassembled WGS sequence"/>
</dbReference>
<dbReference type="FunFam" id="1.10.510.10:FF:000021">
    <property type="entry name" value="Serine/threonine protein kinase"/>
    <property type="match status" value="1"/>
</dbReference>
<dbReference type="GO" id="GO:0004674">
    <property type="term" value="F:protein serine/threonine kinase activity"/>
    <property type="evidence" value="ECO:0007669"/>
    <property type="project" value="UniProtKB-KW"/>
</dbReference>
<dbReference type="InterPro" id="IPR011009">
    <property type="entry name" value="Kinase-like_dom_sf"/>
</dbReference>
<keyword evidence="14" id="KW-1185">Reference proteome</keyword>
<dbReference type="eggNOG" id="COG0515">
    <property type="taxonomic scope" value="Bacteria"/>
</dbReference>
<dbReference type="PROSITE" id="PS00108">
    <property type="entry name" value="PROTEIN_KINASE_ST"/>
    <property type="match status" value="1"/>
</dbReference>
<dbReference type="OrthoDB" id="9762169at2"/>
<evidence type="ECO:0000256" key="6">
    <source>
        <dbReference type="ARBA" id="ARBA00022840"/>
    </source>
</evidence>
<dbReference type="EMBL" id="LLZU01000007">
    <property type="protein sequence ID" value="KRV50052.1"/>
    <property type="molecule type" value="Genomic_DNA"/>
</dbReference>
<dbReference type="SUPFAM" id="SSF56112">
    <property type="entry name" value="Protein kinase-like (PK-like)"/>
    <property type="match status" value="1"/>
</dbReference>
<evidence type="ECO:0000259" key="12">
    <source>
        <dbReference type="PROSITE" id="PS50011"/>
    </source>
</evidence>
<feature type="transmembrane region" description="Helical" evidence="11">
    <location>
        <begin position="331"/>
        <end position="352"/>
    </location>
</feature>
<dbReference type="Gene3D" id="3.30.200.20">
    <property type="entry name" value="Phosphorylase Kinase, domain 1"/>
    <property type="match status" value="1"/>
</dbReference>
<keyword evidence="11" id="KW-1133">Transmembrane helix</keyword>
<reference evidence="13 14" key="1">
    <citation type="submission" date="2015-10" db="EMBL/GenBank/DDBJ databases">
        <title>Draft genome sequence of pyrrolomycin-producing Streptomyces vitaminophilus.</title>
        <authorList>
            <person name="Graham D.E."/>
            <person name="Mahan K.M."/>
            <person name="Klingeman D.M."/>
            <person name="Hettich R.L."/>
            <person name="Parry R.J."/>
        </authorList>
    </citation>
    <scope>NUCLEOTIDE SEQUENCE [LARGE SCALE GENOMIC DNA]</scope>
    <source>
        <strain evidence="13 14">ATCC 31673</strain>
    </source>
</reference>
<comment type="catalytic activity">
    <reaction evidence="7">
        <text>L-threonyl-[protein] + ATP = O-phospho-L-threonyl-[protein] + ADP + H(+)</text>
        <dbReference type="Rhea" id="RHEA:46608"/>
        <dbReference type="Rhea" id="RHEA-COMP:11060"/>
        <dbReference type="Rhea" id="RHEA-COMP:11605"/>
        <dbReference type="ChEBI" id="CHEBI:15378"/>
        <dbReference type="ChEBI" id="CHEBI:30013"/>
        <dbReference type="ChEBI" id="CHEBI:30616"/>
        <dbReference type="ChEBI" id="CHEBI:61977"/>
        <dbReference type="ChEBI" id="CHEBI:456216"/>
        <dbReference type="EC" id="2.7.11.1"/>
    </reaction>
</comment>
<dbReference type="PROSITE" id="PS50011">
    <property type="entry name" value="PROTEIN_KINASE_DOM"/>
    <property type="match status" value="1"/>
</dbReference>
<dbReference type="InterPro" id="IPR008271">
    <property type="entry name" value="Ser/Thr_kinase_AS"/>
</dbReference>
<dbReference type="SMART" id="SM00220">
    <property type="entry name" value="S_TKc"/>
    <property type="match status" value="1"/>
</dbReference>
<dbReference type="FunFam" id="3.30.200.20:FF:000035">
    <property type="entry name" value="Serine/threonine protein kinase Stk1"/>
    <property type="match status" value="1"/>
</dbReference>
<keyword evidence="3" id="KW-0808">Transferase</keyword>
<feature type="transmembrane region" description="Helical" evidence="11">
    <location>
        <begin position="358"/>
        <end position="380"/>
    </location>
</feature>
<organism evidence="13 14">
    <name type="scientific">Wenjunlia vitaminophila</name>
    <name type="common">Streptomyces vitaminophilus</name>
    <dbReference type="NCBI Taxonomy" id="76728"/>
    <lineage>
        <taxon>Bacteria</taxon>
        <taxon>Bacillati</taxon>
        <taxon>Actinomycetota</taxon>
        <taxon>Actinomycetes</taxon>
        <taxon>Kitasatosporales</taxon>
        <taxon>Streptomycetaceae</taxon>
        <taxon>Wenjunlia</taxon>
    </lineage>
</organism>
<feature type="domain" description="Protein kinase" evidence="12">
    <location>
        <begin position="10"/>
        <end position="283"/>
    </location>
</feature>
<feature type="binding site" evidence="9">
    <location>
        <position position="39"/>
    </location>
    <ligand>
        <name>ATP</name>
        <dbReference type="ChEBI" id="CHEBI:30616"/>
    </ligand>
</feature>
<keyword evidence="6 9" id="KW-0067">ATP-binding</keyword>
<evidence type="ECO:0000256" key="9">
    <source>
        <dbReference type="PROSITE-ProRule" id="PRU10141"/>
    </source>
</evidence>
<evidence type="ECO:0000256" key="2">
    <source>
        <dbReference type="ARBA" id="ARBA00022527"/>
    </source>
</evidence>
<dbReference type="GO" id="GO:0005524">
    <property type="term" value="F:ATP binding"/>
    <property type="evidence" value="ECO:0007669"/>
    <property type="project" value="UniProtKB-UniRule"/>
</dbReference>
<comment type="catalytic activity">
    <reaction evidence="8">
        <text>L-seryl-[protein] + ATP = O-phospho-L-seryl-[protein] + ADP + H(+)</text>
        <dbReference type="Rhea" id="RHEA:17989"/>
        <dbReference type="Rhea" id="RHEA-COMP:9863"/>
        <dbReference type="Rhea" id="RHEA-COMP:11604"/>
        <dbReference type="ChEBI" id="CHEBI:15378"/>
        <dbReference type="ChEBI" id="CHEBI:29999"/>
        <dbReference type="ChEBI" id="CHEBI:30616"/>
        <dbReference type="ChEBI" id="CHEBI:83421"/>
        <dbReference type="ChEBI" id="CHEBI:456216"/>
        <dbReference type="EC" id="2.7.11.1"/>
    </reaction>
</comment>
<dbReference type="STRING" id="76728.AQ490_17690"/>
<dbReference type="EC" id="2.7.11.1" evidence="1"/>
<dbReference type="PROSITE" id="PS00107">
    <property type="entry name" value="PROTEIN_KINASE_ATP"/>
    <property type="match status" value="1"/>
</dbReference>
<keyword evidence="4 9" id="KW-0547">Nucleotide-binding</keyword>
<feature type="transmembrane region" description="Helical" evidence="11">
    <location>
        <begin position="392"/>
        <end position="410"/>
    </location>
</feature>
<dbReference type="AlphaFoldDB" id="A0A0T6LVH2"/>
<evidence type="ECO:0000256" key="11">
    <source>
        <dbReference type="SAM" id="Phobius"/>
    </source>
</evidence>
<proteinExistence type="predicted"/>
<dbReference type="Gene3D" id="1.10.510.10">
    <property type="entry name" value="Transferase(Phosphotransferase) domain 1"/>
    <property type="match status" value="1"/>
</dbReference>
<dbReference type="RefSeq" id="WP_058032790.1">
    <property type="nucleotide sequence ID" value="NZ_LLZU01000007.1"/>
</dbReference>
<comment type="caution">
    <text evidence="13">The sequence shown here is derived from an EMBL/GenBank/DDBJ whole genome shotgun (WGS) entry which is preliminary data.</text>
</comment>
<name>A0A0T6LVH2_WENVI</name>
<evidence type="ECO:0000313" key="13">
    <source>
        <dbReference type="EMBL" id="KRV50052.1"/>
    </source>
</evidence>
<evidence type="ECO:0000256" key="7">
    <source>
        <dbReference type="ARBA" id="ARBA00047899"/>
    </source>
</evidence>
<dbReference type="CDD" id="cd14014">
    <property type="entry name" value="STKc_PknB_like"/>
    <property type="match status" value="1"/>
</dbReference>
<dbReference type="InterPro" id="IPR017441">
    <property type="entry name" value="Protein_kinase_ATP_BS"/>
</dbReference>
<evidence type="ECO:0000256" key="5">
    <source>
        <dbReference type="ARBA" id="ARBA00022777"/>
    </source>
</evidence>
<dbReference type="Pfam" id="PF00069">
    <property type="entry name" value="Pkinase"/>
    <property type="match status" value="1"/>
</dbReference>
<dbReference type="InterPro" id="IPR000719">
    <property type="entry name" value="Prot_kinase_dom"/>
</dbReference>
<sequence length="555" mass="57713">MRGELLDGRYRLREPLGSGGMSEVWRAEDERMCRPVAVKILSAARRGADAAVLAARFAREARTVGNLSHPHIVTLHDYGEDEIDGRRVLYLVMELLVGQDLGRVVADGLPSTHQVLDWAEQICDALQAAHRAGVVHRDVKPANVLLTAAGTIKVLDFGIVRFVEGAAARTTTLTETGAVLGTPAYMAPEQVEGRAVDARTDLYALGCVLYELVTGEPPFSGDSWSAVLVKHVTEPVVPPSSRVPGLPRELDQLILDLLAKEPEHRPGDTAEVTARLRAVRRLVGNGPGAAPAVPFGNDVRPGVPDGLGAPDVEGLDVEGPDAAGQDGDRVVAGWVGAGGLVTGTAVAVPLLALDGPAAWRVAAAGAAGAVVAAALFRLVIGVVRTMTARRPFLEVWALFLALGLGAVGASRDALPWWAELLVGAGVAACGYPAGVAAERTVLVVDRRPRAAADAAAYREPGRVVAVLAGPLAGAVGFCAASRDQADMPGWRGACVRPRGRGGGGRGARGLRLVRRVEACRHPRRDCLTGRAAPGGAAAPGRPGAVPGARVTMDHA</sequence>
<evidence type="ECO:0000256" key="3">
    <source>
        <dbReference type="ARBA" id="ARBA00022679"/>
    </source>
</evidence>
<accession>A0A0T6LVH2</accession>
<dbReference type="PANTHER" id="PTHR43289">
    <property type="entry name" value="MITOGEN-ACTIVATED PROTEIN KINASE KINASE KINASE 20-RELATED"/>
    <property type="match status" value="1"/>
</dbReference>
<evidence type="ECO:0000313" key="14">
    <source>
        <dbReference type="Proteomes" id="UP000050867"/>
    </source>
</evidence>
<feature type="region of interest" description="Disordered" evidence="10">
    <location>
        <begin position="530"/>
        <end position="555"/>
    </location>
</feature>
<dbReference type="GO" id="GO:0045717">
    <property type="term" value="P:negative regulation of fatty acid biosynthetic process"/>
    <property type="evidence" value="ECO:0007669"/>
    <property type="project" value="UniProtKB-ARBA"/>
</dbReference>
<keyword evidence="2" id="KW-0723">Serine/threonine-protein kinase</keyword>
<keyword evidence="11" id="KW-0812">Transmembrane</keyword>
<protein>
    <recommendedName>
        <fullName evidence="1">non-specific serine/threonine protein kinase</fullName>
        <ecNumber evidence="1">2.7.11.1</ecNumber>
    </recommendedName>
</protein>
<feature type="transmembrane region" description="Helical" evidence="11">
    <location>
        <begin position="416"/>
        <end position="437"/>
    </location>
</feature>
<keyword evidence="11" id="KW-0472">Membrane</keyword>
<evidence type="ECO:0000256" key="8">
    <source>
        <dbReference type="ARBA" id="ARBA00048679"/>
    </source>
</evidence>
<keyword evidence="5" id="KW-0418">Kinase</keyword>
<evidence type="ECO:0000256" key="4">
    <source>
        <dbReference type="ARBA" id="ARBA00022741"/>
    </source>
</evidence>
<evidence type="ECO:0000256" key="1">
    <source>
        <dbReference type="ARBA" id="ARBA00012513"/>
    </source>
</evidence>
<evidence type="ECO:0000256" key="10">
    <source>
        <dbReference type="SAM" id="MobiDB-lite"/>
    </source>
</evidence>
<dbReference type="PANTHER" id="PTHR43289:SF6">
    <property type="entry name" value="SERINE_THREONINE-PROTEIN KINASE NEKL-3"/>
    <property type="match status" value="1"/>
</dbReference>